<dbReference type="InterPro" id="IPR050396">
    <property type="entry name" value="Glycosyltr_51/Transpeptidase"/>
</dbReference>
<dbReference type="GO" id="GO:0071555">
    <property type="term" value="P:cell wall organization"/>
    <property type="evidence" value="ECO:0007669"/>
    <property type="project" value="UniProtKB-KW"/>
</dbReference>
<reference evidence="19 20" key="1">
    <citation type="submission" date="2019-07" db="EMBL/GenBank/DDBJ databases">
        <authorList>
            <person name="Park Y.J."/>
            <person name="Jeong S.E."/>
            <person name="Jung H.S."/>
        </authorList>
    </citation>
    <scope>NUCLEOTIDE SEQUENCE [LARGE SCALE GENOMIC DNA]</scope>
    <source>
        <strain evidence="20">P16(2019)</strain>
    </source>
</reference>
<dbReference type="PANTHER" id="PTHR32282:SF11">
    <property type="entry name" value="PENICILLIN-BINDING PROTEIN 1B"/>
    <property type="match status" value="1"/>
</dbReference>
<evidence type="ECO:0000256" key="14">
    <source>
        <dbReference type="ARBA" id="ARBA00023316"/>
    </source>
</evidence>
<keyword evidence="10" id="KW-0133">Cell shape</keyword>
<evidence type="ECO:0000256" key="16">
    <source>
        <dbReference type="ARBA" id="ARBA00049902"/>
    </source>
</evidence>
<evidence type="ECO:0000256" key="15">
    <source>
        <dbReference type="ARBA" id="ARBA00034000"/>
    </source>
</evidence>
<dbReference type="SUPFAM" id="SSF56601">
    <property type="entry name" value="beta-lactamase/transpeptidase-like"/>
    <property type="match status" value="1"/>
</dbReference>
<evidence type="ECO:0000256" key="7">
    <source>
        <dbReference type="ARBA" id="ARBA00022676"/>
    </source>
</evidence>
<evidence type="ECO:0000256" key="13">
    <source>
        <dbReference type="ARBA" id="ARBA00023268"/>
    </source>
</evidence>
<evidence type="ECO:0000256" key="8">
    <source>
        <dbReference type="ARBA" id="ARBA00022679"/>
    </source>
</evidence>
<keyword evidence="14" id="KW-0961">Cell wall biogenesis/degradation</keyword>
<keyword evidence="8" id="KW-0808">Transferase</keyword>
<evidence type="ECO:0000256" key="6">
    <source>
        <dbReference type="ARBA" id="ARBA00022670"/>
    </source>
</evidence>
<keyword evidence="13" id="KW-0511">Multifunctional enzyme</keyword>
<name>A0A553ZTJ7_9BACI</name>
<keyword evidence="11" id="KW-0573">Peptidoglycan synthesis</keyword>
<dbReference type="GO" id="GO:0030288">
    <property type="term" value="C:outer membrane-bounded periplasmic space"/>
    <property type="evidence" value="ECO:0007669"/>
    <property type="project" value="TreeGrafter"/>
</dbReference>
<gene>
    <name evidence="19" type="ORF">FN960_19540</name>
</gene>
<dbReference type="GO" id="GO:0005886">
    <property type="term" value="C:plasma membrane"/>
    <property type="evidence" value="ECO:0007669"/>
    <property type="project" value="UniProtKB-SubCell"/>
</dbReference>
<dbReference type="SUPFAM" id="SSF53955">
    <property type="entry name" value="Lysozyme-like"/>
    <property type="match status" value="1"/>
</dbReference>
<dbReference type="Gene3D" id="1.10.3810.10">
    <property type="entry name" value="Biosynthetic peptidoglycan transglycosylase-like"/>
    <property type="match status" value="1"/>
</dbReference>
<keyword evidence="4" id="KW-1003">Cell membrane</keyword>
<dbReference type="InterPro" id="IPR001264">
    <property type="entry name" value="Glyco_trans_51"/>
</dbReference>
<dbReference type="GO" id="GO:0008955">
    <property type="term" value="F:peptidoglycan glycosyltransferase activity"/>
    <property type="evidence" value="ECO:0007669"/>
    <property type="project" value="UniProtKB-EC"/>
</dbReference>
<dbReference type="InterPro" id="IPR036950">
    <property type="entry name" value="PBP_transglycosylase"/>
</dbReference>
<evidence type="ECO:0000256" key="11">
    <source>
        <dbReference type="ARBA" id="ARBA00022984"/>
    </source>
</evidence>
<sequence>MRQSTGWLLIILLCTSFFLLLTRVGAEVSDVESLSEAFDQNIELDELFLSSNSYILDSEGRLISEVYKDTNRIYKTFDQIPQLFKDAFVATEDRRFYEHEGYDTAGIARAFVANAQSSELEQGGSTITQQLVRNIYLSHDRSYQRKLSEILYSRELEKRYTKDNILELYLNSIFFGHQAYGVEAASQYYFSKSSADLSLAQVAFLTAVPNNPSFFDPVEHQERTEDRKGWVLKKMLEENYISEDEYIEASEEDIHLAIQTRTDMFPDYVTYIRDEFRDLVAEKDGFNVSLENATTPEAKDAIKEELDTHIQKLFDEGIAIHTALRPLMQKQAVQSVISNIPDESIQGSLAVIDNETNRLIAITGGKGYEKFNFHRGYQDFRQPGSSIKPLLAFAPYIEETGAGPSSMVDASNKCYDRPGQEEYCPPNYDGKEAGNITLNSALAHSYNTAAVNLFNRTGIDTAFSYLEPFHFKKVGGANDRVLPSALGGLHEGVSPLELTRAYTTFAHDGAYAPAYGITEVKDGAGNVLYEWETSETQVWSKATNDKMRQLLNGVIKNGTGRSVKVSAPYVGGKTGTTNNYHEIWFVGLTDQYTAGIMIGRDQTQSGPKSIESFAKSNPHQKIFNEIMK</sequence>
<comment type="catalytic activity">
    <reaction evidence="15">
        <text>Preferential cleavage: (Ac)2-L-Lys-D-Ala-|-D-Ala. Also transpeptidation of peptidyl-alanyl moieties that are N-acyl substituents of D-alanine.</text>
        <dbReference type="EC" id="3.4.16.4"/>
    </reaction>
</comment>
<dbReference type="EMBL" id="VLXZ01000019">
    <property type="protein sequence ID" value="TSB44799.1"/>
    <property type="molecule type" value="Genomic_DNA"/>
</dbReference>
<evidence type="ECO:0000256" key="4">
    <source>
        <dbReference type="ARBA" id="ARBA00022475"/>
    </source>
</evidence>
<evidence type="ECO:0000256" key="3">
    <source>
        <dbReference type="ARBA" id="ARBA00007739"/>
    </source>
</evidence>
<evidence type="ECO:0000256" key="1">
    <source>
        <dbReference type="ARBA" id="ARBA00004236"/>
    </source>
</evidence>
<accession>A0A553ZTJ7</accession>
<evidence type="ECO:0000256" key="10">
    <source>
        <dbReference type="ARBA" id="ARBA00022960"/>
    </source>
</evidence>
<dbReference type="PANTHER" id="PTHR32282">
    <property type="entry name" value="BINDING PROTEIN TRANSPEPTIDASE, PUTATIVE-RELATED"/>
    <property type="match status" value="1"/>
</dbReference>
<keyword evidence="7" id="KW-0328">Glycosyltransferase</keyword>
<dbReference type="Gene3D" id="3.40.710.10">
    <property type="entry name" value="DD-peptidase/beta-lactamase superfamily"/>
    <property type="match status" value="1"/>
</dbReference>
<keyword evidence="12" id="KW-0472">Membrane</keyword>
<dbReference type="Pfam" id="PF00905">
    <property type="entry name" value="Transpeptidase"/>
    <property type="match status" value="1"/>
</dbReference>
<dbReference type="InterPro" id="IPR012338">
    <property type="entry name" value="Beta-lactam/transpept-like"/>
</dbReference>
<dbReference type="InterPro" id="IPR023346">
    <property type="entry name" value="Lysozyme-like_dom_sf"/>
</dbReference>
<dbReference type="RefSeq" id="WP_143850561.1">
    <property type="nucleotide sequence ID" value="NZ_VLXZ01000019.1"/>
</dbReference>
<dbReference type="GO" id="GO:0009252">
    <property type="term" value="P:peptidoglycan biosynthetic process"/>
    <property type="evidence" value="ECO:0007669"/>
    <property type="project" value="UniProtKB-KW"/>
</dbReference>
<evidence type="ECO:0000256" key="9">
    <source>
        <dbReference type="ARBA" id="ARBA00022801"/>
    </source>
</evidence>
<dbReference type="InterPro" id="IPR001460">
    <property type="entry name" value="PCN-bd_Tpept"/>
</dbReference>
<comment type="similarity">
    <text evidence="3">In the N-terminal section; belongs to the glycosyltransferase 51 family.</text>
</comment>
<keyword evidence="5" id="KW-0121">Carboxypeptidase</keyword>
<dbReference type="AlphaFoldDB" id="A0A553ZTJ7"/>
<evidence type="ECO:0000256" key="2">
    <source>
        <dbReference type="ARBA" id="ARBA00007090"/>
    </source>
</evidence>
<comment type="catalytic activity">
    <reaction evidence="16">
        <text>[GlcNAc-(1-&gt;4)-Mur2Ac(oyl-L-Ala-gamma-D-Glu-L-Lys-D-Ala-D-Ala)](n)-di-trans,octa-cis-undecaprenyl diphosphate + beta-D-GlcNAc-(1-&gt;4)-Mur2Ac(oyl-L-Ala-gamma-D-Glu-L-Lys-D-Ala-D-Ala)-di-trans,octa-cis-undecaprenyl diphosphate = [GlcNAc-(1-&gt;4)-Mur2Ac(oyl-L-Ala-gamma-D-Glu-L-Lys-D-Ala-D-Ala)](n+1)-di-trans,octa-cis-undecaprenyl diphosphate + di-trans,octa-cis-undecaprenyl diphosphate + H(+)</text>
        <dbReference type="Rhea" id="RHEA:23708"/>
        <dbReference type="Rhea" id="RHEA-COMP:9602"/>
        <dbReference type="Rhea" id="RHEA-COMP:9603"/>
        <dbReference type="ChEBI" id="CHEBI:15378"/>
        <dbReference type="ChEBI" id="CHEBI:58405"/>
        <dbReference type="ChEBI" id="CHEBI:60033"/>
        <dbReference type="ChEBI" id="CHEBI:78435"/>
        <dbReference type="EC" id="2.4.99.28"/>
    </reaction>
</comment>
<dbReference type="Proteomes" id="UP000318521">
    <property type="component" value="Unassembled WGS sequence"/>
</dbReference>
<dbReference type="GO" id="GO:0008658">
    <property type="term" value="F:penicillin binding"/>
    <property type="evidence" value="ECO:0007669"/>
    <property type="project" value="InterPro"/>
</dbReference>
<dbReference type="Pfam" id="PF00912">
    <property type="entry name" value="Transgly"/>
    <property type="match status" value="1"/>
</dbReference>
<evidence type="ECO:0000313" key="20">
    <source>
        <dbReference type="Proteomes" id="UP000318521"/>
    </source>
</evidence>
<feature type="domain" description="Glycosyl transferase family 51" evidence="18">
    <location>
        <begin position="60"/>
        <end position="235"/>
    </location>
</feature>
<evidence type="ECO:0000259" key="17">
    <source>
        <dbReference type="Pfam" id="PF00905"/>
    </source>
</evidence>
<evidence type="ECO:0000256" key="5">
    <source>
        <dbReference type="ARBA" id="ARBA00022645"/>
    </source>
</evidence>
<keyword evidence="6" id="KW-0645">Protease</keyword>
<evidence type="ECO:0000313" key="19">
    <source>
        <dbReference type="EMBL" id="TSB44799.1"/>
    </source>
</evidence>
<keyword evidence="20" id="KW-1185">Reference proteome</keyword>
<dbReference type="GO" id="GO:0006508">
    <property type="term" value="P:proteolysis"/>
    <property type="evidence" value="ECO:0007669"/>
    <property type="project" value="UniProtKB-KW"/>
</dbReference>
<dbReference type="FunFam" id="1.10.3810.10:FF:000001">
    <property type="entry name" value="Penicillin-binding protein 1A"/>
    <property type="match status" value="1"/>
</dbReference>
<evidence type="ECO:0000256" key="12">
    <source>
        <dbReference type="ARBA" id="ARBA00023136"/>
    </source>
</evidence>
<evidence type="ECO:0000259" key="18">
    <source>
        <dbReference type="Pfam" id="PF00912"/>
    </source>
</evidence>
<protein>
    <submittedName>
        <fullName evidence="19">Penicillin-binding protein</fullName>
    </submittedName>
</protein>
<comment type="caution">
    <text evidence="19">The sequence shown here is derived from an EMBL/GenBank/DDBJ whole genome shotgun (WGS) entry which is preliminary data.</text>
</comment>
<keyword evidence="9" id="KW-0378">Hydrolase</keyword>
<dbReference type="GO" id="GO:0008360">
    <property type="term" value="P:regulation of cell shape"/>
    <property type="evidence" value="ECO:0007669"/>
    <property type="project" value="UniProtKB-KW"/>
</dbReference>
<dbReference type="GO" id="GO:0009002">
    <property type="term" value="F:serine-type D-Ala-D-Ala carboxypeptidase activity"/>
    <property type="evidence" value="ECO:0007669"/>
    <property type="project" value="UniProtKB-EC"/>
</dbReference>
<comment type="similarity">
    <text evidence="2">In the C-terminal section; belongs to the transpeptidase family.</text>
</comment>
<comment type="subcellular location">
    <subcellularLocation>
        <location evidence="1">Cell membrane</location>
    </subcellularLocation>
</comment>
<feature type="domain" description="Penicillin-binding protein transpeptidase" evidence="17">
    <location>
        <begin position="347"/>
        <end position="628"/>
    </location>
</feature>
<proteinExistence type="inferred from homology"/>
<organism evidence="19 20">
    <name type="scientific">Alkalicoccobacillus porphyridii</name>
    <dbReference type="NCBI Taxonomy" id="2597270"/>
    <lineage>
        <taxon>Bacteria</taxon>
        <taxon>Bacillati</taxon>
        <taxon>Bacillota</taxon>
        <taxon>Bacilli</taxon>
        <taxon>Bacillales</taxon>
        <taxon>Bacillaceae</taxon>
        <taxon>Alkalicoccobacillus</taxon>
    </lineage>
</organism>
<dbReference type="OrthoDB" id="9766909at2"/>